<accession>A0A9P5XBQ5</accession>
<gene>
    <name evidence="2" type="ORF">P691DRAFT_781024</name>
</gene>
<sequence length="200" mass="22148">MKLLLLFAITGAFARTFKVHNSCKFTVWPAIFTDLNVAPNIPNHPTGWEAKPGSSVTFHVPDNWKAGRIWGVPPATVAEWTLEADGNRDFYDVSLVDGFNFPMRITNNKGCPVADCPTDLNPECPSPLREPQDSSGNPETLQTVAPGTTVLRKPVLLRYYSYFKTNCRNAYAYAYDESSGTALWTCDAGLKANYTLTFCP</sequence>
<dbReference type="SUPFAM" id="SSF49870">
    <property type="entry name" value="Osmotin, thaumatin-like protein"/>
    <property type="match status" value="1"/>
</dbReference>
<dbReference type="OrthoDB" id="430315at2759"/>
<feature type="disulfide bond" evidence="1">
    <location>
        <begin position="23"/>
        <end position="199"/>
    </location>
</feature>
<dbReference type="PANTHER" id="PTHR31048">
    <property type="entry name" value="OS03G0233200 PROTEIN"/>
    <property type="match status" value="1"/>
</dbReference>
<dbReference type="AlphaFoldDB" id="A0A9P5XBQ5"/>
<organism evidence="2 3">
    <name type="scientific">Macrolepiota fuliginosa MF-IS2</name>
    <dbReference type="NCBI Taxonomy" id="1400762"/>
    <lineage>
        <taxon>Eukaryota</taxon>
        <taxon>Fungi</taxon>
        <taxon>Dikarya</taxon>
        <taxon>Basidiomycota</taxon>
        <taxon>Agaricomycotina</taxon>
        <taxon>Agaricomycetes</taxon>
        <taxon>Agaricomycetidae</taxon>
        <taxon>Agaricales</taxon>
        <taxon>Agaricineae</taxon>
        <taxon>Agaricaceae</taxon>
        <taxon>Macrolepiota</taxon>
    </lineage>
</organism>
<evidence type="ECO:0000256" key="1">
    <source>
        <dbReference type="PIRSR" id="PIRSR002703-1"/>
    </source>
</evidence>
<evidence type="ECO:0000313" key="3">
    <source>
        <dbReference type="Proteomes" id="UP000807342"/>
    </source>
</evidence>
<dbReference type="Proteomes" id="UP000807342">
    <property type="component" value="Unassembled WGS sequence"/>
</dbReference>
<dbReference type="InterPro" id="IPR001938">
    <property type="entry name" value="Thaumatin"/>
</dbReference>
<feature type="disulfide bond" evidence="1">
    <location>
        <begin position="111"/>
        <end position="186"/>
    </location>
</feature>
<evidence type="ECO:0000313" key="2">
    <source>
        <dbReference type="EMBL" id="KAF9448443.1"/>
    </source>
</evidence>
<dbReference type="SMART" id="SM00205">
    <property type="entry name" value="THN"/>
    <property type="match status" value="1"/>
</dbReference>
<reference evidence="2" key="1">
    <citation type="submission" date="2020-11" db="EMBL/GenBank/DDBJ databases">
        <authorList>
            <consortium name="DOE Joint Genome Institute"/>
            <person name="Ahrendt S."/>
            <person name="Riley R."/>
            <person name="Andreopoulos W."/>
            <person name="Labutti K."/>
            <person name="Pangilinan J."/>
            <person name="Ruiz-Duenas F.J."/>
            <person name="Barrasa J.M."/>
            <person name="Sanchez-Garcia M."/>
            <person name="Camarero S."/>
            <person name="Miyauchi S."/>
            <person name="Serrano A."/>
            <person name="Linde D."/>
            <person name="Babiker R."/>
            <person name="Drula E."/>
            <person name="Ayuso-Fernandez I."/>
            <person name="Pacheco R."/>
            <person name="Padilla G."/>
            <person name="Ferreira P."/>
            <person name="Barriuso J."/>
            <person name="Kellner H."/>
            <person name="Castanera R."/>
            <person name="Alfaro M."/>
            <person name="Ramirez L."/>
            <person name="Pisabarro A.G."/>
            <person name="Kuo A."/>
            <person name="Tritt A."/>
            <person name="Lipzen A."/>
            <person name="He G."/>
            <person name="Yan M."/>
            <person name="Ng V."/>
            <person name="Cullen D."/>
            <person name="Martin F."/>
            <person name="Rosso M.-N."/>
            <person name="Henrissat B."/>
            <person name="Hibbett D."/>
            <person name="Martinez A.T."/>
            <person name="Grigoriev I.V."/>
        </authorList>
    </citation>
    <scope>NUCLEOTIDE SEQUENCE</scope>
    <source>
        <strain evidence="2">MF-IS2</strain>
    </source>
</reference>
<proteinExistence type="predicted"/>
<dbReference type="Pfam" id="PF00314">
    <property type="entry name" value="Thaumatin"/>
    <property type="match status" value="3"/>
</dbReference>
<keyword evidence="1" id="KW-1015">Disulfide bond</keyword>
<name>A0A9P5XBQ5_9AGAR</name>
<comment type="caution">
    <text evidence="2">The sequence shown here is derived from an EMBL/GenBank/DDBJ whole genome shotgun (WGS) entry which is preliminary data.</text>
</comment>
<protein>
    <submittedName>
        <fullName evidence="2">Osmotin, thaumatin-like protein</fullName>
    </submittedName>
</protein>
<dbReference type="Gene3D" id="2.60.110.10">
    <property type="entry name" value="Thaumatin"/>
    <property type="match status" value="2"/>
</dbReference>
<keyword evidence="3" id="KW-1185">Reference proteome</keyword>
<feature type="disulfide bond" evidence="1">
    <location>
        <begin position="116"/>
        <end position="167"/>
    </location>
</feature>
<dbReference type="PROSITE" id="PS51367">
    <property type="entry name" value="THAUMATIN_2"/>
    <property type="match status" value="1"/>
</dbReference>
<dbReference type="PIRSF" id="PIRSF002703">
    <property type="entry name" value="Thaumatin"/>
    <property type="match status" value="1"/>
</dbReference>
<dbReference type="InterPro" id="IPR037176">
    <property type="entry name" value="Osmotin/thaumatin-like_sf"/>
</dbReference>
<dbReference type="EMBL" id="MU151161">
    <property type="protein sequence ID" value="KAF9448443.1"/>
    <property type="molecule type" value="Genomic_DNA"/>
</dbReference>